<dbReference type="Proteomes" id="UP000054248">
    <property type="component" value="Unassembled WGS sequence"/>
</dbReference>
<proteinExistence type="predicted"/>
<feature type="domain" description="GP-PDE" evidence="1">
    <location>
        <begin position="11"/>
        <end position="254"/>
    </location>
</feature>
<reference evidence="3" key="2">
    <citation type="submission" date="2015-01" db="EMBL/GenBank/DDBJ databases">
        <title>Evolutionary Origins and Diversification of the Mycorrhizal Mutualists.</title>
        <authorList>
            <consortium name="DOE Joint Genome Institute"/>
            <consortium name="Mycorrhizal Genomics Consortium"/>
            <person name="Kohler A."/>
            <person name="Kuo A."/>
            <person name="Nagy L.G."/>
            <person name="Floudas D."/>
            <person name="Copeland A."/>
            <person name="Barry K.W."/>
            <person name="Cichocki N."/>
            <person name="Veneault-Fourrey C."/>
            <person name="LaButti K."/>
            <person name="Lindquist E.A."/>
            <person name="Lipzen A."/>
            <person name="Lundell T."/>
            <person name="Morin E."/>
            <person name="Murat C."/>
            <person name="Riley R."/>
            <person name="Ohm R."/>
            <person name="Sun H."/>
            <person name="Tunlid A."/>
            <person name="Henrissat B."/>
            <person name="Grigoriev I.V."/>
            <person name="Hibbett D.S."/>
            <person name="Martin F."/>
        </authorList>
    </citation>
    <scope>NUCLEOTIDE SEQUENCE [LARGE SCALE GENOMIC DNA]</scope>
    <source>
        <strain evidence="3">MUT 4182</strain>
    </source>
</reference>
<accession>A0A0C3Q4J4</accession>
<protein>
    <recommendedName>
        <fullName evidence="1">GP-PDE domain-containing protein</fullName>
    </recommendedName>
</protein>
<dbReference type="PANTHER" id="PTHR43805:SF1">
    <property type="entry name" value="GP-PDE DOMAIN-CONTAINING PROTEIN"/>
    <property type="match status" value="1"/>
</dbReference>
<dbReference type="EMBL" id="KN823343">
    <property type="protein sequence ID" value="KIO17784.1"/>
    <property type="molecule type" value="Genomic_DNA"/>
</dbReference>
<dbReference type="Gene3D" id="3.20.20.190">
    <property type="entry name" value="Phosphatidylinositol (PI) phosphodiesterase"/>
    <property type="match status" value="1"/>
</dbReference>
<dbReference type="STRING" id="1051891.A0A0C3Q4J4"/>
<organism evidence="2 3">
    <name type="scientific">Tulasnella calospora MUT 4182</name>
    <dbReference type="NCBI Taxonomy" id="1051891"/>
    <lineage>
        <taxon>Eukaryota</taxon>
        <taxon>Fungi</taxon>
        <taxon>Dikarya</taxon>
        <taxon>Basidiomycota</taxon>
        <taxon>Agaricomycotina</taxon>
        <taxon>Agaricomycetes</taxon>
        <taxon>Cantharellales</taxon>
        <taxon>Tulasnellaceae</taxon>
        <taxon>Tulasnella</taxon>
    </lineage>
</organism>
<evidence type="ECO:0000259" key="1">
    <source>
        <dbReference type="PROSITE" id="PS51704"/>
    </source>
</evidence>
<sequence length="319" mass="36388">MSELKSVTTLPECWGHRGASAAFPENTLASFEAAIRDGAEGIESDVHVTMDDVVVMFHDPSLERTTTMKAIIRESNWHGEDGIHQARTRKAPVQAIPTFAQSVELLMKPENRHVKFNVDVKVQNDPDRLFRLIHEIISAQENWEKDLAPRILLGLWHPKFIEPAKKHLPYVRRAHIGMAPAFAKKWFWDSCETFSMNFAALVTAEGEAFRRDCKQAGKSIAVWTVNAQEEMMQCVHWGVQVILTDHTRRWLDLRTQLAEDFVTTSALASGPSYFLWTNWRYYSPTQMVFSRLAQSYLLKFGGPFEYFPSTPSTRVTASA</sequence>
<dbReference type="InterPro" id="IPR030395">
    <property type="entry name" value="GP_PDE_dom"/>
</dbReference>
<name>A0A0C3Q4J4_9AGAM</name>
<gene>
    <name evidence="2" type="ORF">M407DRAFT_167601</name>
</gene>
<dbReference type="AlphaFoldDB" id="A0A0C3Q4J4"/>
<dbReference type="InterPro" id="IPR017946">
    <property type="entry name" value="PLC-like_Pdiesterase_TIM-brl"/>
</dbReference>
<keyword evidence="3" id="KW-1185">Reference proteome</keyword>
<dbReference type="Pfam" id="PF03009">
    <property type="entry name" value="GDPD"/>
    <property type="match status" value="1"/>
</dbReference>
<dbReference type="SUPFAM" id="SSF51695">
    <property type="entry name" value="PLC-like phosphodiesterases"/>
    <property type="match status" value="1"/>
</dbReference>
<dbReference type="GO" id="GO:0006629">
    <property type="term" value="P:lipid metabolic process"/>
    <property type="evidence" value="ECO:0007669"/>
    <property type="project" value="InterPro"/>
</dbReference>
<dbReference type="PROSITE" id="PS51704">
    <property type="entry name" value="GP_PDE"/>
    <property type="match status" value="1"/>
</dbReference>
<dbReference type="PANTHER" id="PTHR43805">
    <property type="entry name" value="GLYCEROPHOSPHORYL DIESTER PHOSPHODIESTERASE"/>
    <property type="match status" value="1"/>
</dbReference>
<dbReference type="OrthoDB" id="1058301at2759"/>
<dbReference type="GO" id="GO:0008081">
    <property type="term" value="F:phosphoric diester hydrolase activity"/>
    <property type="evidence" value="ECO:0007669"/>
    <property type="project" value="InterPro"/>
</dbReference>
<dbReference type="CDD" id="cd08570">
    <property type="entry name" value="GDPD_YPL206cp_fungi"/>
    <property type="match status" value="1"/>
</dbReference>
<dbReference type="HOGENOM" id="CLU_030006_1_0_1"/>
<evidence type="ECO:0000313" key="3">
    <source>
        <dbReference type="Proteomes" id="UP000054248"/>
    </source>
</evidence>
<reference evidence="2 3" key="1">
    <citation type="submission" date="2014-04" db="EMBL/GenBank/DDBJ databases">
        <authorList>
            <consortium name="DOE Joint Genome Institute"/>
            <person name="Kuo A."/>
            <person name="Girlanda M."/>
            <person name="Perotto S."/>
            <person name="Kohler A."/>
            <person name="Nagy L.G."/>
            <person name="Floudas D."/>
            <person name="Copeland A."/>
            <person name="Barry K.W."/>
            <person name="Cichocki N."/>
            <person name="Veneault-Fourrey C."/>
            <person name="LaButti K."/>
            <person name="Lindquist E.A."/>
            <person name="Lipzen A."/>
            <person name="Lundell T."/>
            <person name="Morin E."/>
            <person name="Murat C."/>
            <person name="Sun H."/>
            <person name="Tunlid A."/>
            <person name="Henrissat B."/>
            <person name="Grigoriev I.V."/>
            <person name="Hibbett D.S."/>
            <person name="Martin F."/>
            <person name="Nordberg H.P."/>
            <person name="Cantor M.N."/>
            <person name="Hua S.X."/>
        </authorList>
    </citation>
    <scope>NUCLEOTIDE SEQUENCE [LARGE SCALE GENOMIC DNA]</scope>
    <source>
        <strain evidence="2 3">MUT 4182</strain>
    </source>
</reference>
<evidence type="ECO:0000313" key="2">
    <source>
        <dbReference type="EMBL" id="KIO17784.1"/>
    </source>
</evidence>